<evidence type="ECO:0000313" key="2">
    <source>
        <dbReference type="Proteomes" id="UP001218246"/>
    </source>
</evidence>
<evidence type="ECO:0000313" key="1">
    <source>
        <dbReference type="EMBL" id="MDG5753647.1"/>
    </source>
</evidence>
<name>A0ABT6H2T7_9BACI</name>
<reference evidence="1 2" key="1">
    <citation type="submission" date="2023-04" db="EMBL/GenBank/DDBJ databases">
        <title>Ectobacillus antri isolated from activated sludge.</title>
        <authorList>
            <person name="Yan P."/>
            <person name="Liu X."/>
        </authorList>
    </citation>
    <scope>NUCLEOTIDE SEQUENCE [LARGE SCALE GENOMIC DNA]</scope>
    <source>
        <strain evidence="1 2">C18H</strain>
    </source>
</reference>
<keyword evidence="2" id="KW-1185">Reference proteome</keyword>
<accession>A0ABT6H2T7</accession>
<comment type="caution">
    <text evidence="1">The sequence shown here is derived from an EMBL/GenBank/DDBJ whole genome shotgun (WGS) entry which is preliminary data.</text>
</comment>
<dbReference type="RefSeq" id="WP_124564244.1">
    <property type="nucleotide sequence ID" value="NZ_JARRRY010000002.1"/>
</dbReference>
<proteinExistence type="predicted"/>
<sequence>MIKSKTSYFTYGVYIIKSVHEQWLESFIIGHSGADVFMESNILIEKDIMTENVEHGIEKHGCFEVISRDPYRLRLVREMTETEKNAWNEWHRLYRDLKWKIKSILSYQANPLDDCGALFSDLQEQAQHILYTYPVTSDEHTALQEMLDDLEASILNLGIEVPKISLTPAMEIQEVQLDADNSAFIVSNTTDYIAEYLQRFSRLSHTLSLIEDSDNPTIVHIQNELKVECAWLQVKILRELGLEAEHDEQQPGHLLYLRIGNRDLHPFQTESVRCLFHNFSKINIHDPRFTEYTNIMLCTLQALFGK</sequence>
<protein>
    <submittedName>
        <fullName evidence="1">Uncharacterized protein</fullName>
    </submittedName>
</protein>
<organism evidence="1 2">
    <name type="scientific">Ectobacillus antri</name>
    <dbReference type="NCBI Taxonomy" id="2486280"/>
    <lineage>
        <taxon>Bacteria</taxon>
        <taxon>Bacillati</taxon>
        <taxon>Bacillota</taxon>
        <taxon>Bacilli</taxon>
        <taxon>Bacillales</taxon>
        <taxon>Bacillaceae</taxon>
        <taxon>Ectobacillus</taxon>
    </lineage>
</organism>
<gene>
    <name evidence="1" type="ORF">P6P90_06605</name>
</gene>
<dbReference type="EMBL" id="JARULN010000003">
    <property type="protein sequence ID" value="MDG5753647.1"/>
    <property type="molecule type" value="Genomic_DNA"/>
</dbReference>
<dbReference type="Proteomes" id="UP001218246">
    <property type="component" value="Unassembled WGS sequence"/>
</dbReference>